<name>A0A7M2WTW6_9BACT</name>
<dbReference type="Pfam" id="PF07394">
    <property type="entry name" value="DUF1501"/>
    <property type="match status" value="1"/>
</dbReference>
<dbReference type="PANTHER" id="PTHR43737">
    <property type="entry name" value="BLL7424 PROTEIN"/>
    <property type="match status" value="1"/>
</dbReference>
<sequence length="473" mass="51356">MSNFNPTRRNVLYGLGATLGTVAFNAMLRDEAAKAAAATPAAGPLAPKDSHHPTKAKSCIFLFMEGGPSHIDTFDPKPKLADVHMKEFQRDDKFTSAMNGGKRYFVKSPYEFRRAGKSGLWMCEHFEHLAGVADELCIYRGCQAESVDHPTACYHLNTGNRFGGDPAIGSWATYGLGTLNQNLPAYVVLPEGAFPQGGAANWSNGYLPAYFQGTPLRPAGSPILDLAPPPGVTREAQRANLDLLAKLNVADAARNPHHDDLAARMESYELAFRMQTQVPDIVDLSKEDAKTLEMYGIGQKATDSMGRRCLLARKLVENGVRFVQLFEGGWDSHDYLERSHKARIRATDKPIAALIADLKQRGLLDSTLVVCSGEFGRSPDNGVRGGQNVAGRDHNAKAMNLWLAGAGVKAGTAVGATDELGAKAVEVVHPLKDLHVTLLHLLGLNDNKLTFFHEGRYKQLSQTGGEVIRELIA</sequence>
<dbReference type="InterPro" id="IPR010869">
    <property type="entry name" value="DUF1501"/>
</dbReference>
<dbReference type="EMBL" id="CP063458">
    <property type="protein sequence ID" value="QOV88893.1"/>
    <property type="molecule type" value="Genomic_DNA"/>
</dbReference>
<dbReference type="Gene3D" id="3.40.720.10">
    <property type="entry name" value="Alkaline Phosphatase, subunit A"/>
    <property type="match status" value="1"/>
</dbReference>
<dbReference type="InterPro" id="IPR006311">
    <property type="entry name" value="TAT_signal"/>
</dbReference>
<evidence type="ECO:0000313" key="1">
    <source>
        <dbReference type="EMBL" id="QOV88893.1"/>
    </source>
</evidence>
<organism evidence="1 2">
    <name type="scientific">Humisphaera borealis</name>
    <dbReference type="NCBI Taxonomy" id="2807512"/>
    <lineage>
        <taxon>Bacteria</taxon>
        <taxon>Pseudomonadati</taxon>
        <taxon>Planctomycetota</taxon>
        <taxon>Phycisphaerae</taxon>
        <taxon>Tepidisphaerales</taxon>
        <taxon>Tepidisphaeraceae</taxon>
        <taxon>Humisphaera</taxon>
    </lineage>
</organism>
<reference evidence="1 2" key="1">
    <citation type="submission" date="2020-10" db="EMBL/GenBank/DDBJ databases">
        <title>Wide distribution of Phycisphaera-like planctomycetes from WD2101 soil group in peatlands and genome analysis of the first cultivated representative.</title>
        <authorList>
            <person name="Dedysh S.N."/>
            <person name="Beletsky A.V."/>
            <person name="Ivanova A."/>
            <person name="Kulichevskaya I.S."/>
            <person name="Suzina N.E."/>
            <person name="Philippov D.A."/>
            <person name="Rakitin A.L."/>
            <person name="Mardanov A.V."/>
            <person name="Ravin N.V."/>
        </authorList>
    </citation>
    <scope>NUCLEOTIDE SEQUENCE [LARGE SCALE GENOMIC DNA]</scope>
    <source>
        <strain evidence="1 2">M1803</strain>
    </source>
</reference>
<dbReference type="KEGG" id="hbs:IPV69_22110"/>
<dbReference type="PANTHER" id="PTHR43737:SF1">
    <property type="entry name" value="DUF1501 DOMAIN-CONTAINING PROTEIN"/>
    <property type="match status" value="1"/>
</dbReference>
<proteinExistence type="predicted"/>
<dbReference type="InterPro" id="IPR017850">
    <property type="entry name" value="Alkaline_phosphatase_core_sf"/>
</dbReference>
<dbReference type="PROSITE" id="PS51318">
    <property type="entry name" value="TAT"/>
    <property type="match status" value="1"/>
</dbReference>
<protein>
    <submittedName>
        <fullName evidence="1">DUF1501 domain-containing protein</fullName>
    </submittedName>
</protein>
<evidence type="ECO:0000313" key="2">
    <source>
        <dbReference type="Proteomes" id="UP000593765"/>
    </source>
</evidence>
<dbReference type="SUPFAM" id="SSF53649">
    <property type="entry name" value="Alkaline phosphatase-like"/>
    <property type="match status" value="1"/>
</dbReference>
<gene>
    <name evidence="1" type="ORF">IPV69_22110</name>
</gene>
<keyword evidence="2" id="KW-1185">Reference proteome</keyword>
<dbReference type="AlphaFoldDB" id="A0A7M2WTW6"/>
<accession>A0A7M2WTW6</accession>
<dbReference type="RefSeq" id="WP_206291901.1">
    <property type="nucleotide sequence ID" value="NZ_CP063458.1"/>
</dbReference>
<dbReference type="Proteomes" id="UP000593765">
    <property type="component" value="Chromosome"/>
</dbReference>